<reference evidence="11" key="1">
    <citation type="submission" date="2023-03" db="EMBL/GenBank/DDBJ databases">
        <title>Massive genome expansion in bonnet fungi (Mycena s.s.) driven by repeated elements and novel gene families across ecological guilds.</title>
        <authorList>
            <consortium name="Lawrence Berkeley National Laboratory"/>
            <person name="Harder C.B."/>
            <person name="Miyauchi S."/>
            <person name="Viragh M."/>
            <person name="Kuo A."/>
            <person name="Thoen E."/>
            <person name="Andreopoulos B."/>
            <person name="Lu D."/>
            <person name="Skrede I."/>
            <person name="Drula E."/>
            <person name="Henrissat B."/>
            <person name="Morin E."/>
            <person name="Kohler A."/>
            <person name="Barry K."/>
            <person name="LaButti K."/>
            <person name="Morin E."/>
            <person name="Salamov A."/>
            <person name="Lipzen A."/>
            <person name="Mereny Z."/>
            <person name="Hegedus B."/>
            <person name="Baldrian P."/>
            <person name="Stursova M."/>
            <person name="Weitz H."/>
            <person name="Taylor A."/>
            <person name="Grigoriev I.V."/>
            <person name="Nagy L.G."/>
            <person name="Martin F."/>
            <person name="Kauserud H."/>
        </authorList>
    </citation>
    <scope>NUCLEOTIDE SEQUENCE</scope>
    <source>
        <strain evidence="11">9284</strain>
    </source>
</reference>
<evidence type="ECO:0000256" key="7">
    <source>
        <dbReference type="ARBA" id="ARBA00023242"/>
    </source>
</evidence>
<dbReference type="InterPro" id="IPR036236">
    <property type="entry name" value="Znf_C2H2_sf"/>
</dbReference>
<dbReference type="GO" id="GO:0006357">
    <property type="term" value="P:regulation of transcription by RNA polymerase II"/>
    <property type="evidence" value="ECO:0007669"/>
    <property type="project" value="TreeGrafter"/>
</dbReference>
<keyword evidence="6" id="KW-0238">DNA-binding</keyword>
<evidence type="ECO:0000256" key="6">
    <source>
        <dbReference type="ARBA" id="ARBA00023125"/>
    </source>
</evidence>
<evidence type="ECO:0000256" key="5">
    <source>
        <dbReference type="ARBA" id="ARBA00022833"/>
    </source>
</evidence>
<evidence type="ECO:0000256" key="4">
    <source>
        <dbReference type="ARBA" id="ARBA00022771"/>
    </source>
</evidence>
<name>A0AAD7C4B5_9AGAR</name>
<gene>
    <name evidence="11" type="ORF">FB45DRAFT_412600</name>
</gene>
<dbReference type="Gene3D" id="3.30.160.60">
    <property type="entry name" value="Classic Zinc Finger"/>
    <property type="match status" value="1"/>
</dbReference>
<proteinExistence type="predicted"/>
<dbReference type="PROSITE" id="PS00028">
    <property type="entry name" value="ZINC_FINGER_C2H2_1"/>
    <property type="match status" value="2"/>
</dbReference>
<keyword evidence="5" id="KW-0862">Zinc</keyword>
<feature type="domain" description="C2H2-type" evidence="10">
    <location>
        <begin position="273"/>
        <end position="301"/>
    </location>
</feature>
<feature type="domain" description="C2H2-type" evidence="10">
    <location>
        <begin position="245"/>
        <end position="272"/>
    </location>
</feature>
<evidence type="ECO:0000259" key="10">
    <source>
        <dbReference type="PROSITE" id="PS50157"/>
    </source>
</evidence>
<evidence type="ECO:0000256" key="9">
    <source>
        <dbReference type="SAM" id="MobiDB-lite"/>
    </source>
</evidence>
<dbReference type="PANTHER" id="PTHR24404:SF114">
    <property type="entry name" value="KLUMPFUSS, ISOFORM B-RELATED"/>
    <property type="match status" value="1"/>
</dbReference>
<keyword evidence="12" id="KW-1185">Reference proteome</keyword>
<dbReference type="PROSITE" id="PS50157">
    <property type="entry name" value="ZINC_FINGER_C2H2_2"/>
    <property type="match status" value="2"/>
</dbReference>
<evidence type="ECO:0000256" key="8">
    <source>
        <dbReference type="PROSITE-ProRule" id="PRU00042"/>
    </source>
</evidence>
<evidence type="ECO:0000256" key="3">
    <source>
        <dbReference type="ARBA" id="ARBA00022737"/>
    </source>
</evidence>
<dbReference type="EMBL" id="JARKIF010000005">
    <property type="protein sequence ID" value="KAJ7638801.1"/>
    <property type="molecule type" value="Genomic_DNA"/>
</dbReference>
<dbReference type="SMART" id="SM00355">
    <property type="entry name" value="ZnF_C2H2"/>
    <property type="match status" value="2"/>
</dbReference>
<comment type="caution">
    <text evidence="11">The sequence shown here is derived from an EMBL/GenBank/DDBJ whole genome shotgun (WGS) entry which is preliminary data.</text>
</comment>
<feature type="region of interest" description="Disordered" evidence="9">
    <location>
        <begin position="66"/>
        <end position="99"/>
    </location>
</feature>
<organism evidence="11 12">
    <name type="scientific">Roridomyces roridus</name>
    <dbReference type="NCBI Taxonomy" id="1738132"/>
    <lineage>
        <taxon>Eukaryota</taxon>
        <taxon>Fungi</taxon>
        <taxon>Dikarya</taxon>
        <taxon>Basidiomycota</taxon>
        <taxon>Agaricomycotina</taxon>
        <taxon>Agaricomycetes</taxon>
        <taxon>Agaricomycetidae</taxon>
        <taxon>Agaricales</taxon>
        <taxon>Marasmiineae</taxon>
        <taxon>Mycenaceae</taxon>
        <taxon>Roridomyces</taxon>
    </lineage>
</organism>
<keyword evidence="4 8" id="KW-0863">Zinc-finger</keyword>
<dbReference type="InterPro" id="IPR013087">
    <property type="entry name" value="Znf_C2H2_type"/>
</dbReference>
<evidence type="ECO:0000313" key="12">
    <source>
        <dbReference type="Proteomes" id="UP001221142"/>
    </source>
</evidence>
<evidence type="ECO:0000256" key="2">
    <source>
        <dbReference type="ARBA" id="ARBA00022723"/>
    </source>
</evidence>
<dbReference type="Proteomes" id="UP001221142">
    <property type="component" value="Unassembled WGS sequence"/>
</dbReference>
<feature type="compositionally biased region" description="Basic and acidic residues" evidence="9">
    <location>
        <begin position="160"/>
        <end position="175"/>
    </location>
</feature>
<keyword evidence="7" id="KW-0539">Nucleus</keyword>
<dbReference type="GO" id="GO:0005634">
    <property type="term" value="C:nucleus"/>
    <property type="evidence" value="ECO:0007669"/>
    <property type="project" value="UniProtKB-SubCell"/>
</dbReference>
<evidence type="ECO:0000256" key="1">
    <source>
        <dbReference type="ARBA" id="ARBA00004123"/>
    </source>
</evidence>
<dbReference type="InterPro" id="IPR050589">
    <property type="entry name" value="Ikaros_C2H2-ZF"/>
</dbReference>
<dbReference type="GO" id="GO:0008270">
    <property type="term" value="F:zinc ion binding"/>
    <property type="evidence" value="ECO:0007669"/>
    <property type="project" value="UniProtKB-KW"/>
</dbReference>
<dbReference type="GO" id="GO:0003700">
    <property type="term" value="F:DNA-binding transcription factor activity"/>
    <property type="evidence" value="ECO:0007669"/>
    <property type="project" value="TreeGrafter"/>
</dbReference>
<accession>A0AAD7C4B5</accession>
<keyword evidence="3" id="KW-0677">Repeat</keyword>
<dbReference type="PANTHER" id="PTHR24404">
    <property type="entry name" value="ZINC FINGER PROTEIN"/>
    <property type="match status" value="1"/>
</dbReference>
<keyword evidence="2" id="KW-0479">Metal-binding</keyword>
<dbReference type="SUPFAM" id="SSF57667">
    <property type="entry name" value="beta-beta-alpha zinc fingers"/>
    <property type="match status" value="1"/>
</dbReference>
<evidence type="ECO:0000313" key="11">
    <source>
        <dbReference type="EMBL" id="KAJ7638801.1"/>
    </source>
</evidence>
<protein>
    <recommendedName>
        <fullName evidence="10">C2H2-type domain-containing protein</fullName>
    </recommendedName>
</protein>
<dbReference type="GO" id="GO:0000978">
    <property type="term" value="F:RNA polymerase II cis-regulatory region sequence-specific DNA binding"/>
    <property type="evidence" value="ECO:0007669"/>
    <property type="project" value="TreeGrafter"/>
</dbReference>
<feature type="region of interest" description="Disordered" evidence="9">
    <location>
        <begin position="135"/>
        <end position="192"/>
    </location>
</feature>
<dbReference type="AlphaFoldDB" id="A0AAD7C4B5"/>
<sequence>MYPPSSAHCSPSSLRSRFIGTSQCPVDCTPEARRHMAPRQEYRRPESDFALNPAVFLEGPLWVNGPQRPPASGSRQPIPGQLVERNTHPRDTSRFNTRRPQLPSILNAPTAAFVLPPLPASLDIMPMHTIYGSDAEMEDEGSSYRRSPAPGPPHRNPIRPWEDPPRALSEERSESADSPPESTADPEDKRQWTDFAVEARNPDGGRGTIWFCTWVEDDGQRCSYNSKKQSVKRHISTKHMKIKPYVCDICERAFGQKTARDGHWNTHSDNRPHQCEYCDESFKDASRKLRHKQQAHGYKAKQVRRQKQPLEMVFDSR</sequence>
<comment type="subcellular location">
    <subcellularLocation>
        <location evidence="1">Nucleus</location>
    </subcellularLocation>
</comment>